<dbReference type="EMBL" id="CP048914">
    <property type="protein sequence ID" value="QMS84892.1"/>
    <property type="molecule type" value="Genomic_DNA"/>
</dbReference>
<dbReference type="GO" id="GO:0008999">
    <property type="term" value="F:protein-N-terminal-alanine acetyltransferase activity"/>
    <property type="evidence" value="ECO:0007669"/>
    <property type="project" value="UniProtKB-EC"/>
</dbReference>
<dbReference type="RefSeq" id="WP_258878513.1">
    <property type="nucleotide sequence ID" value="NZ_CP048914.1"/>
</dbReference>
<keyword evidence="3" id="KW-0687">Ribonucleoprotein</keyword>
<dbReference type="SUPFAM" id="SSF55729">
    <property type="entry name" value="Acyl-CoA N-acyltransferases (Nat)"/>
    <property type="match status" value="1"/>
</dbReference>
<dbReference type="Pfam" id="PF00583">
    <property type="entry name" value="Acetyltransf_1"/>
    <property type="match status" value="1"/>
</dbReference>
<sequence length="150" mass="17594">MNIQIRKMDLSDIPYVYQQEIKIFGKSLGEKTLYNEIMYNDMSRYFIALREGKRVGYIGCWLTLPNAEILNLFIEDRYRNQGYGTLLVKRVIEICRSEHIENITLEVRPSNTPAVELYKKLGFSAVTTRKQYYEDGEDALVMMYSIGVRI</sequence>
<name>A0A7L7KRJ7_9MOLU</name>
<evidence type="ECO:0000259" key="2">
    <source>
        <dbReference type="PROSITE" id="PS51186"/>
    </source>
</evidence>
<dbReference type="PROSITE" id="PS51186">
    <property type="entry name" value="GNAT"/>
    <property type="match status" value="1"/>
</dbReference>
<dbReference type="CDD" id="cd04301">
    <property type="entry name" value="NAT_SF"/>
    <property type="match status" value="1"/>
</dbReference>
<evidence type="ECO:0000256" key="1">
    <source>
        <dbReference type="RuleBase" id="RU363094"/>
    </source>
</evidence>
<dbReference type="PANTHER" id="PTHR47542:SF2">
    <property type="entry name" value="ACYL-COA N-ACYLTRANSFERASES (NAT) SUPERFAMILY PROTEIN"/>
    <property type="match status" value="1"/>
</dbReference>
<comment type="function">
    <text evidence="1">Acetylates the N-terminal alanine of ribosomal protein bS18.</text>
</comment>
<proteinExistence type="inferred from homology"/>
<protein>
    <recommendedName>
        <fullName evidence="1">[Ribosomal protein bS18]-alanine N-acetyltransferase</fullName>
        <ecNumber evidence="1">2.3.1.266</ecNumber>
    </recommendedName>
</protein>
<keyword evidence="3" id="KW-0808">Transferase</keyword>
<feature type="domain" description="N-acetyltransferase" evidence="2">
    <location>
        <begin position="3"/>
        <end position="147"/>
    </location>
</feature>
<reference evidence="3 4" key="1">
    <citation type="submission" date="2020-02" db="EMBL/GenBank/DDBJ databases">
        <authorList>
            <person name="Zheng R.K."/>
            <person name="Sun C.M."/>
        </authorList>
    </citation>
    <scope>NUCLEOTIDE SEQUENCE [LARGE SCALE GENOMIC DNA]</scope>
    <source>
        <strain evidence="4">zrk13</strain>
    </source>
</reference>
<dbReference type="GO" id="GO:0005737">
    <property type="term" value="C:cytoplasm"/>
    <property type="evidence" value="ECO:0007669"/>
    <property type="project" value="UniProtKB-SubCell"/>
</dbReference>
<dbReference type="KEGG" id="xcl:G4Z02_03695"/>
<evidence type="ECO:0000313" key="4">
    <source>
        <dbReference type="Proteomes" id="UP000514720"/>
    </source>
</evidence>
<keyword evidence="4" id="KW-1185">Reference proteome</keyword>
<dbReference type="Gene3D" id="3.40.630.30">
    <property type="match status" value="1"/>
</dbReference>
<dbReference type="NCBIfam" id="TIGR01575">
    <property type="entry name" value="rimI"/>
    <property type="match status" value="1"/>
</dbReference>
<dbReference type="AlphaFoldDB" id="A0A7L7KRJ7"/>
<keyword evidence="3" id="KW-0689">Ribosomal protein</keyword>
<keyword evidence="1" id="KW-0963">Cytoplasm</keyword>
<dbReference type="EC" id="2.3.1.266" evidence="1"/>
<gene>
    <name evidence="3" type="primary">rimI</name>
    <name evidence="3" type="ORF">G4Z02_03695</name>
</gene>
<organism evidence="3 4">
    <name type="scientific">Candidatus Xianfuyuplasma coldseepsis</name>
    <dbReference type="NCBI Taxonomy" id="2782163"/>
    <lineage>
        <taxon>Bacteria</taxon>
        <taxon>Bacillati</taxon>
        <taxon>Mycoplasmatota</taxon>
        <taxon>Mollicutes</taxon>
        <taxon>Candidatus Izemoplasmatales</taxon>
        <taxon>Candidatus Izemoplasmataceae</taxon>
        <taxon>Candidatus Xianfuyuplasma</taxon>
    </lineage>
</organism>
<comment type="catalytic activity">
    <reaction evidence="1">
        <text>N-terminal L-alanyl-[ribosomal protein bS18] + acetyl-CoA = N-terminal N(alpha)-acetyl-L-alanyl-[ribosomal protein bS18] + CoA + H(+)</text>
        <dbReference type="Rhea" id="RHEA:43756"/>
        <dbReference type="Rhea" id="RHEA-COMP:10676"/>
        <dbReference type="Rhea" id="RHEA-COMP:10677"/>
        <dbReference type="ChEBI" id="CHEBI:15378"/>
        <dbReference type="ChEBI" id="CHEBI:57287"/>
        <dbReference type="ChEBI" id="CHEBI:57288"/>
        <dbReference type="ChEBI" id="CHEBI:64718"/>
        <dbReference type="ChEBI" id="CHEBI:83683"/>
        <dbReference type="EC" id="2.3.1.266"/>
    </reaction>
</comment>
<evidence type="ECO:0000313" key="3">
    <source>
        <dbReference type="EMBL" id="QMS84892.1"/>
    </source>
</evidence>
<dbReference type="GO" id="GO:0005840">
    <property type="term" value="C:ribosome"/>
    <property type="evidence" value="ECO:0007669"/>
    <property type="project" value="UniProtKB-KW"/>
</dbReference>
<comment type="subcellular location">
    <subcellularLocation>
        <location evidence="1">Cytoplasm</location>
    </subcellularLocation>
</comment>
<dbReference type="InterPro" id="IPR006464">
    <property type="entry name" value="AcTrfase_RimI/Ard1"/>
</dbReference>
<dbReference type="InterPro" id="IPR000182">
    <property type="entry name" value="GNAT_dom"/>
</dbReference>
<dbReference type="Proteomes" id="UP000514720">
    <property type="component" value="Chromosome"/>
</dbReference>
<dbReference type="InterPro" id="IPR016181">
    <property type="entry name" value="Acyl_CoA_acyltransferase"/>
</dbReference>
<accession>A0A7L7KRJ7</accession>
<comment type="similarity">
    <text evidence="1">Belongs to the acetyltransferase family. RimI subfamily.</text>
</comment>
<dbReference type="PANTHER" id="PTHR47542">
    <property type="entry name" value="ACYL-COA N-ACYLTRANSFERASES (NAT) SUPERFAMILY PROTEIN"/>
    <property type="match status" value="1"/>
</dbReference>